<protein>
    <submittedName>
        <fullName evidence="6">Sigma-70 family RNA polymerase sigma factor</fullName>
    </submittedName>
</protein>
<dbReference type="PANTHER" id="PTHR43133:SF60">
    <property type="entry name" value="RNA POLYMERASE SIGMA FACTOR SIGV"/>
    <property type="match status" value="1"/>
</dbReference>
<reference evidence="6" key="2">
    <citation type="submission" date="2020-10" db="EMBL/GenBank/DDBJ databases">
        <title>Mucilaginibacter sp. nov., isolated from soil.</title>
        <authorList>
            <person name="Jeon C.O."/>
        </authorList>
    </citation>
    <scope>NUCLEOTIDE SEQUENCE</scope>
    <source>
        <strain evidence="6">R11</strain>
    </source>
</reference>
<feature type="domain" description="RNA polymerase sigma factor 70 region 4 type 2" evidence="5">
    <location>
        <begin position="139"/>
        <end position="188"/>
    </location>
</feature>
<dbReference type="AlphaFoldDB" id="A0A966DSA8"/>
<dbReference type="InterPro" id="IPR013249">
    <property type="entry name" value="RNA_pol_sigma70_r4_t2"/>
</dbReference>
<dbReference type="Proteomes" id="UP000638732">
    <property type="component" value="Unassembled WGS sequence"/>
</dbReference>
<keyword evidence="7" id="KW-1185">Reference proteome</keyword>
<dbReference type="SUPFAM" id="SSF88946">
    <property type="entry name" value="Sigma2 domain of RNA polymerase sigma factors"/>
    <property type="match status" value="1"/>
</dbReference>
<dbReference type="Pfam" id="PF08281">
    <property type="entry name" value="Sigma70_r4_2"/>
    <property type="match status" value="1"/>
</dbReference>
<dbReference type="Gene3D" id="1.10.1740.10">
    <property type="match status" value="1"/>
</dbReference>
<dbReference type="EMBL" id="WWEO01000034">
    <property type="protein sequence ID" value="NCD68047.1"/>
    <property type="molecule type" value="Genomic_DNA"/>
</dbReference>
<sequence length="197" mass="23827">MIDYKDIMQLIINQDPKGLEELYDTYGKKFYTYCARNWHLSEDEAWEVIYKTLETLILKLSHYEFESKQHFDNFLYKVLTNFLRQYFRKNRSQSEHEIEYVDLTNSEENTKEIIQHINQVSFADYYRSEYIDSPELLHLNEALDQLDPVDKDILLLRAQNYTYEEISDFLGIENKQLKVTHHRAKKKLIDKLIAKQL</sequence>
<dbReference type="NCBIfam" id="TIGR02937">
    <property type="entry name" value="sigma70-ECF"/>
    <property type="match status" value="1"/>
</dbReference>
<dbReference type="GO" id="GO:0003677">
    <property type="term" value="F:DNA binding"/>
    <property type="evidence" value="ECO:0007669"/>
    <property type="project" value="InterPro"/>
</dbReference>
<name>A0A966DSA8_9SPHI</name>
<dbReference type="Gene3D" id="1.10.10.10">
    <property type="entry name" value="Winged helix-like DNA-binding domain superfamily/Winged helix DNA-binding domain"/>
    <property type="match status" value="1"/>
</dbReference>
<dbReference type="InterPro" id="IPR036388">
    <property type="entry name" value="WH-like_DNA-bd_sf"/>
</dbReference>
<dbReference type="InterPro" id="IPR013325">
    <property type="entry name" value="RNA_pol_sigma_r2"/>
</dbReference>
<keyword evidence="2" id="KW-0805">Transcription regulation</keyword>
<evidence type="ECO:0000256" key="2">
    <source>
        <dbReference type="ARBA" id="ARBA00023015"/>
    </source>
</evidence>
<comment type="caution">
    <text evidence="6">The sequence shown here is derived from an EMBL/GenBank/DDBJ whole genome shotgun (WGS) entry which is preliminary data.</text>
</comment>
<accession>A0A966DSA8</accession>
<evidence type="ECO:0000313" key="6">
    <source>
        <dbReference type="EMBL" id="NCD68047.1"/>
    </source>
</evidence>
<reference evidence="6" key="1">
    <citation type="submission" date="2020-01" db="EMBL/GenBank/DDBJ databases">
        <authorList>
            <person name="Seo Y.L."/>
        </authorList>
    </citation>
    <scope>NUCLEOTIDE SEQUENCE</scope>
    <source>
        <strain evidence="6">R11</strain>
    </source>
</reference>
<proteinExistence type="inferred from homology"/>
<dbReference type="InterPro" id="IPR039425">
    <property type="entry name" value="RNA_pol_sigma-70-like"/>
</dbReference>
<dbReference type="SUPFAM" id="SSF88659">
    <property type="entry name" value="Sigma3 and sigma4 domains of RNA polymerase sigma factors"/>
    <property type="match status" value="1"/>
</dbReference>
<dbReference type="InterPro" id="IPR013324">
    <property type="entry name" value="RNA_pol_sigma_r3/r4-like"/>
</dbReference>
<evidence type="ECO:0000313" key="7">
    <source>
        <dbReference type="Proteomes" id="UP000638732"/>
    </source>
</evidence>
<evidence type="ECO:0000256" key="3">
    <source>
        <dbReference type="ARBA" id="ARBA00023082"/>
    </source>
</evidence>
<dbReference type="CDD" id="cd06171">
    <property type="entry name" value="Sigma70_r4"/>
    <property type="match status" value="1"/>
</dbReference>
<organism evidence="6 7">
    <name type="scientific">Mucilaginibacter agri</name>
    <dbReference type="NCBI Taxonomy" id="2695265"/>
    <lineage>
        <taxon>Bacteria</taxon>
        <taxon>Pseudomonadati</taxon>
        <taxon>Bacteroidota</taxon>
        <taxon>Sphingobacteriia</taxon>
        <taxon>Sphingobacteriales</taxon>
        <taxon>Sphingobacteriaceae</taxon>
        <taxon>Mucilaginibacter</taxon>
    </lineage>
</organism>
<comment type="similarity">
    <text evidence="1">Belongs to the sigma-70 factor family. ECF subfamily.</text>
</comment>
<dbReference type="GO" id="GO:0006352">
    <property type="term" value="P:DNA-templated transcription initiation"/>
    <property type="evidence" value="ECO:0007669"/>
    <property type="project" value="InterPro"/>
</dbReference>
<keyword evidence="3" id="KW-0731">Sigma factor</keyword>
<evidence type="ECO:0000256" key="4">
    <source>
        <dbReference type="ARBA" id="ARBA00023163"/>
    </source>
</evidence>
<dbReference type="InterPro" id="IPR014284">
    <property type="entry name" value="RNA_pol_sigma-70_dom"/>
</dbReference>
<gene>
    <name evidence="6" type="ORF">GSY63_01615</name>
</gene>
<dbReference type="GO" id="GO:0016987">
    <property type="term" value="F:sigma factor activity"/>
    <property type="evidence" value="ECO:0007669"/>
    <property type="project" value="UniProtKB-KW"/>
</dbReference>
<evidence type="ECO:0000259" key="5">
    <source>
        <dbReference type="Pfam" id="PF08281"/>
    </source>
</evidence>
<evidence type="ECO:0000256" key="1">
    <source>
        <dbReference type="ARBA" id="ARBA00010641"/>
    </source>
</evidence>
<dbReference type="PANTHER" id="PTHR43133">
    <property type="entry name" value="RNA POLYMERASE ECF-TYPE SIGMA FACTO"/>
    <property type="match status" value="1"/>
</dbReference>
<dbReference type="RefSeq" id="WP_166584074.1">
    <property type="nucleotide sequence ID" value="NZ_WWEO01000034.1"/>
</dbReference>
<keyword evidence="4" id="KW-0804">Transcription</keyword>